<dbReference type="InterPro" id="IPR056467">
    <property type="entry name" value="eWH_GTF3C1"/>
</dbReference>
<reference evidence="3" key="2">
    <citation type="journal article" date="2017" name="J. Med. Entomol.">
        <title>Transcriptome Analysis of the Triatoma infestans (Hemiptera: Reduviidae) Integument.</title>
        <authorList>
            <person name="Calderon-Fernandez G.M."/>
            <person name="Moriconi D.E."/>
            <person name="Dulbecco A.B."/>
            <person name="Juarez M.P."/>
        </authorList>
    </citation>
    <scope>NUCLEOTIDE SEQUENCE</scope>
    <source>
        <strain evidence="3">Int1</strain>
        <tissue evidence="3">Integument</tissue>
    </source>
</reference>
<evidence type="ECO:0000259" key="2">
    <source>
        <dbReference type="Pfam" id="PF24101"/>
    </source>
</evidence>
<dbReference type="AlphaFoldDB" id="A0A161M6S2"/>
<organism evidence="3">
    <name type="scientific">Triatoma infestans</name>
    <name type="common">Assassin bug</name>
    <dbReference type="NCBI Taxonomy" id="30076"/>
    <lineage>
        <taxon>Eukaryota</taxon>
        <taxon>Metazoa</taxon>
        <taxon>Ecdysozoa</taxon>
        <taxon>Arthropoda</taxon>
        <taxon>Hexapoda</taxon>
        <taxon>Insecta</taxon>
        <taxon>Pterygota</taxon>
        <taxon>Neoptera</taxon>
        <taxon>Paraneoptera</taxon>
        <taxon>Hemiptera</taxon>
        <taxon>Heteroptera</taxon>
        <taxon>Panheteroptera</taxon>
        <taxon>Cimicomorpha</taxon>
        <taxon>Reduviidae</taxon>
        <taxon>Triatominae</taxon>
        <taxon>Triatoma</taxon>
    </lineage>
</organism>
<name>A0A161M6S2_TRIIF</name>
<proteinExistence type="predicted"/>
<protein>
    <submittedName>
        <fullName evidence="3">General transcription factor 3c polypeptide 1 isoform x1</fullName>
    </submittedName>
</protein>
<feature type="region of interest" description="Disordered" evidence="1">
    <location>
        <begin position="12"/>
        <end position="42"/>
    </location>
</feature>
<evidence type="ECO:0000313" key="3">
    <source>
        <dbReference type="EMBL" id="JAR97670.1"/>
    </source>
</evidence>
<dbReference type="Pfam" id="PF24101">
    <property type="entry name" value="WHD_GTF3C1"/>
    <property type="match status" value="1"/>
</dbReference>
<feature type="compositionally biased region" description="Polar residues" evidence="1">
    <location>
        <begin position="12"/>
        <end position="30"/>
    </location>
</feature>
<sequence>KEEKCKLLQMVSSNHNKNNQIEDSSKNVSAEKSLPDPPMKKLKVDENSENFFKNIIKENVIKPSQEEIDAIETEIIDSHCDTPYEKSFPNLSSVTATEVSSSSLTLTILRRANLILQAINTHKVIHDPQKLQRMINEEEESEGATHVIDRRTVQRLIEN</sequence>
<evidence type="ECO:0000256" key="1">
    <source>
        <dbReference type="SAM" id="MobiDB-lite"/>
    </source>
</evidence>
<reference evidence="3" key="1">
    <citation type="submission" date="2016-04" db="EMBL/GenBank/DDBJ databases">
        <authorList>
            <person name="Calderon-Fernandez G.M.Sr."/>
        </authorList>
    </citation>
    <scope>NUCLEOTIDE SEQUENCE</scope>
    <source>
        <strain evidence="3">Int1</strain>
        <tissue evidence="3">Integument</tissue>
    </source>
</reference>
<dbReference type="EMBL" id="GEMB01005652">
    <property type="protein sequence ID" value="JAR97670.1"/>
    <property type="molecule type" value="Transcribed_RNA"/>
</dbReference>
<feature type="non-terminal residue" evidence="3">
    <location>
        <position position="1"/>
    </location>
</feature>
<feature type="domain" description="GTF3C1 extended winged-helix" evidence="2">
    <location>
        <begin position="104"/>
        <end position="158"/>
    </location>
</feature>
<accession>A0A161M6S2</accession>